<dbReference type="Gene3D" id="3.30.70.270">
    <property type="match status" value="1"/>
</dbReference>
<dbReference type="AlphaFoldDB" id="A0AAW2SVK8"/>
<dbReference type="Gene3D" id="3.30.420.10">
    <property type="entry name" value="Ribonuclease H-like superfamily/Ribonuclease H"/>
    <property type="match status" value="1"/>
</dbReference>
<gene>
    <name evidence="2" type="ORF">Scaly_0089100</name>
</gene>
<dbReference type="GO" id="GO:0015074">
    <property type="term" value="P:DNA integration"/>
    <property type="evidence" value="ECO:0007669"/>
    <property type="project" value="InterPro"/>
</dbReference>
<name>A0AAW2SVK8_9LAMI</name>
<dbReference type="InterPro" id="IPR012337">
    <property type="entry name" value="RNaseH-like_sf"/>
</dbReference>
<dbReference type="PANTHER" id="PTHR37984">
    <property type="entry name" value="PROTEIN CBG26694"/>
    <property type="match status" value="1"/>
</dbReference>
<organism evidence="2">
    <name type="scientific">Sesamum calycinum</name>
    <dbReference type="NCBI Taxonomy" id="2727403"/>
    <lineage>
        <taxon>Eukaryota</taxon>
        <taxon>Viridiplantae</taxon>
        <taxon>Streptophyta</taxon>
        <taxon>Embryophyta</taxon>
        <taxon>Tracheophyta</taxon>
        <taxon>Spermatophyta</taxon>
        <taxon>Magnoliopsida</taxon>
        <taxon>eudicotyledons</taxon>
        <taxon>Gunneridae</taxon>
        <taxon>Pentapetalae</taxon>
        <taxon>asterids</taxon>
        <taxon>lamiids</taxon>
        <taxon>Lamiales</taxon>
        <taxon>Pedaliaceae</taxon>
        <taxon>Sesamum</taxon>
    </lineage>
</organism>
<accession>A0AAW2SVK8</accession>
<comment type="caution">
    <text evidence="2">The sequence shown here is derived from an EMBL/GenBank/DDBJ whole genome shotgun (WGS) entry which is preliminary data.</text>
</comment>
<dbReference type="InterPro" id="IPR043502">
    <property type="entry name" value="DNA/RNA_pol_sf"/>
</dbReference>
<reference evidence="2" key="1">
    <citation type="submission" date="2020-06" db="EMBL/GenBank/DDBJ databases">
        <authorList>
            <person name="Li T."/>
            <person name="Hu X."/>
            <person name="Zhang T."/>
            <person name="Song X."/>
            <person name="Zhang H."/>
            <person name="Dai N."/>
            <person name="Sheng W."/>
            <person name="Hou X."/>
            <person name="Wei L."/>
        </authorList>
    </citation>
    <scope>NUCLEOTIDE SEQUENCE</scope>
    <source>
        <strain evidence="2">KEN8</strain>
        <tissue evidence="2">Leaf</tissue>
    </source>
</reference>
<evidence type="ECO:0000313" key="2">
    <source>
        <dbReference type="EMBL" id="KAL0396407.1"/>
    </source>
</evidence>
<dbReference type="InterPro" id="IPR000477">
    <property type="entry name" value="RT_dom"/>
</dbReference>
<dbReference type="Gene3D" id="3.10.10.10">
    <property type="entry name" value="HIV Type 1 Reverse Transcriptase, subunit A, domain 1"/>
    <property type="match status" value="1"/>
</dbReference>
<dbReference type="InterPro" id="IPR050951">
    <property type="entry name" value="Retrovirus_Pol_polyprotein"/>
</dbReference>
<dbReference type="GO" id="GO:0003676">
    <property type="term" value="F:nucleic acid binding"/>
    <property type="evidence" value="ECO:0007669"/>
    <property type="project" value="InterPro"/>
</dbReference>
<dbReference type="InterPro" id="IPR001584">
    <property type="entry name" value="Integrase_cat-core"/>
</dbReference>
<proteinExistence type="predicted"/>
<dbReference type="EMBL" id="JACGWM010000001">
    <property type="protein sequence ID" value="KAL0396407.1"/>
    <property type="molecule type" value="Genomic_DNA"/>
</dbReference>
<reference evidence="2" key="2">
    <citation type="journal article" date="2024" name="Plant">
        <title>Genomic evolution and insights into agronomic trait innovations of Sesamum species.</title>
        <authorList>
            <person name="Miao H."/>
            <person name="Wang L."/>
            <person name="Qu L."/>
            <person name="Liu H."/>
            <person name="Sun Y."/>
            <person name="Le M."/>
            <person name="Wang Q."/>
            <person name="Wei S."/>
            <person name="Zheng Y."/>
            <person name="Lin W."/>
            <person name="Duan Y."/>
            <person name="Cao H."/>
            <person name="Xiong S."/>
            <person name="Wang X."/>
            <person name="Wei L."/>
            <person name="Li C."/>
            <person name="Ma Q."/>
            <person name="Ju M."/>
            <person name="Zhao R."/>
            <person name="Li G."/>
            <person name="Mu C."/>
            <person name="Tian Q."/>
            <person name="Mei H."/>
            <person name="Zhang T."/>
            <person name="Gao T."/>
            <person name="Zhang H."/>
        </authorList>
    </citation>
    <scope>NUCLEOTIDE SEQUENCE</scope>
    <source>
        <strain evidence="2">KEN8</strain>
    </source>
</reference>
<dbReference type="Pfam" id="PF00078">
    <property type="entry name" value="RVT_1"/>
    <property type="match status" value="1"/>
</dbReference>
<dbReference type="SUPFAM" id="SSF53098">
    <property type="entry name" value="Ribonuclease H-like"/>
    <property type="match status" value="1"/>
</dbReference>
<protein>
    <submittedName>
        <fullName evidence="2">Transposon Ty3-I Gag-Pol polyprotein</fullName>
    </submittedName>
</protein>
<dbReference type="InterPro" id="IPR043128">
    <property type="entry name" value="Rev_trsase/Diguanyl_cyclase"/>
</dbReference>
<dbReference type="InterPro" id="IPR036397">
    <property type="entry name" value="RNaseH_sf"/>
</dbReference>
<feature type="domain" description="Integrase catalytic" evidence="1">
    <location>
        <begin position="267"/>
        <end position="394"/>
    </location>
</feature>
<dbReference type="PROSITE" id="PS50994">
    <property type="entry name" value="INTEGRASE"/>
    <property type="match status" value="1"/>
</dbReference>
<sequence length="473" mass="54874">MLLLLSFAVGKNCKNTQTKTTLSVGTPRRESQKKRFTKSKKEEEEKEIFETFCKVEVNILLLDAIKQIPRYTKFLKELCTSKDKLKGNEWALSSTNSKDYVKFVLEESFTSMLAQILEEDITVYPNISESVFELESLSSSPLNLAFIELPQFRFHQIPVAPADQDKTTFTCPFGTFAYRRMPFGLCNAPTTFQKCMYLLSKKEAKPRLIRWILLLQEFDLTIKDKKGAENLVADHLSRLVTDDDPPPLNDEFPMNTFTSLEESHHGVDYLSKWVEAKATRTDDAKTVVEFVKANIFSRFRMPRAIISDRGTHFCNKVVDTLQKYVTHRISTAYHPQTNGQAEVSNREIKSILEKTVNPNRKDWSTRLDDALWAYRTAYKTPIGMSPYRLVYGKSCHLPVELEHRAYWVIKQFNLAMNEAGGQRKLELQELEEIRNDAYENSKIYIEKAKAFHYRIISRKEFNMGKKFYSFTPS</sequence>
<evidence type="ECO:0000259" key="1">
    <source>
        <dbReference type="PROSITE" id="PS50994"/>
    </source>
</evidence>
<dbReference type="PANTHER" id="PTHR37984:SF5">
    <property type="entry name" value="PROTEIN NYNRIN-LIKE"/>
    <property type="match status" value="1"/>
</dbReference>
<dbReference type="SUPFAM" id="SSF56672">
    <property type="entry name" value="DNA/RNA polymerases"/>
    <property type="match status" value="1"/>
</dbReference>